<evidence type="ECO:0000256" key="1">
    <source>
        <dbReference type="ARBA" id="ARBA00010641"/>
    </source>
</evidence>
<dbReference type="InterPro" id="IPR013249">
    <property type="entry name" value="RNA_pol_sigma70_r4_t2"/>
</dbReference>
<keyword evidence="2" id="KW-0805">Transcription regulation</keyword>
<dbReference type="InterPro" id="IPR007627">
    <property type="entry name" value="RNA_pol_sigma70_r2"/>
</dbReference>
<keyword evidence="8" id="KW-1185">Reference proteome</keyword>
<dbReference type="SUPFAM" id="SSF88659">
    <property type="entry name" value="Sigma3 and sigma4 domains of RNA polymerase sigma factors"/>
    <property type="match status" value="1"/>
</dbReference>
<feature type="domain" description="RNA polymerase sigma factor 70 region 4 type 2" evidence="6">
    <location>
        <begin position="114"/>
        <end position="163"/>
    </location>
</feature>
<dbReference type="Pfam" id="PF08281">
    <property type="entry name" value="Sigma70_r4_2"/>
    <property type="match status" value="1"/>
</dbReference>
<dbReference type="PANTHER" id="PTHR43133">
    <property type="entry name" value="RNA POLYMERASE ECF-TYPE SIGMA FACTO"/>
    <property type="match status" value="1"/>
</dbReference>
<evidence type="ECO:0000259" key="5">
    <source>
        <dbReference type="Pfam" id="PF04542"/>
    </source>
</evidence>
<evidence type="ECO:0000313" key="7">
    <source>
        <dbReference type="EMBL" id="OZI36936.1"/>
    </source>
</evidence>
<dbReference type="Pfam" id="PF04542">
    <property type="entry name" value="Sigma70_r2"/>
    <property type="match status" value="1"/>
</dbReference>
<dbReference type="Gene3D" id="1.10.1740.10">
    <property type="match status" value="1"/>
</dbReference>
<accession>A0A261SHR9</accession>
<dbReference type="GO" id="GO:0006352">
    <property type="term" value="P:DNA-templated transcription initiation"/>
    <property type="evidence" value="ECO:0007669"/>
    <property type="project" value="InterPro"/>
</dbReference>
<dbReference type="PANTHER" id="PTHR43133:SF63">
    <property type="entry name" value="RNA POLYMERASE SIGMA FACTOR FECI-RELATED"/>
    <property type="match status" value="1"/>
</dbReference>
<reference evidence="8" key="1">
    <citation type="submission" date="2017-05" db="EMBL/GenBank/DDBJ databases">
        <title>Complete and WGS of Bordetella genogroups.</title>
        <authorList>
            <person name="Spilker T."/>
            <person name="Lipuma J."/>
        </authorList>
    </citation>
    <scope>NUCLEOTIDE SEQUENCE [LARGE SCALE GENOMIC DNA]</scope>
    <source>
        <strain evidence="8">AU16122</strain>
    </source>
</reference>
<dbReference type="GO" id="GO:0003677">
    <property type="term" value="F:DNA binding"/>
    <property type="evidence" value="ECO:0007669"/>
    <property type="project" value="InterPro"/>
</dbReference>
<evidence type="ECO:0000313" key="8">
    <source>
        <dbReference type="Proteomes" id="UP000216020"/>
    </source>
</evidence>
<dbReference type="RefSeq" id="WP_179283854.1">
    <property type="nucleotide sequence ID" value="NZ_NEVM01000001.1"/>
</dbReference>
<dbReference type="InterPro" id="IPR013325">
    <property type="entry name" value="RNA_pol_sigma_r2"/>
</dbReference>
<evidence type="ECO:0000256" key="4">
    <source>
        <dbReference type="ARBA" id="ARBA00023163"/>
    </source>
</evidence>
<dbReference type="InterPro" id="IPR013324">
    <property type="entry name" value="RNA_pol_sigma_r3/r4-like"/>
</dbReference>
<evidence type="ECO:0000256" key="2">
    <source>
        <dbReference type="ARBA" id="ARBA00023015"/>
    </source>
</evidence>
<evidence type="ECO:0000259" key="6">
    <source>
        <dbReference type="Pfam" id="PF08281"/>
    </source>
</evidence>
<dbReference type="Gene3D" id="1.10.10.10">
    <property type="entry name" value="Winged helix-like DNA-binding domain superfamily/Winged helix DNA-binding domain"/>
    <property type="match status" value="1"/>
</dbReference>
<dbReference type="AlphaFoldDB" id="A0A261SHR9"/>
<dbReference type="EMBL" id="NEVM01000001">
    <property type="protein sequence ID" value="OZI36936.1"/>
    <property type="molecule type" value="Genomic_DNA"/>
</dbReference>
<dbReference type="SUPFAM" id="SSF88946">
    <property type="entry name" value="Sigma2 domain of RNA polymerase sigma factors"/>
    <property type="match status" value="1"/>
</dbReference>
<proteinExistence type="inferred from homology"/>
<name>A0A261SHR9_9BORD</name>
<gene>
    <name evidence="7" type="ORF">CAL29_00375</name>
</gene>
<dbReference type="InterPro" id="IPR036388">
    <property type="entry name" value="WH-like_DNA-bd_sf"/>
</dbReference>
<evidence type="ECO:0000256" key="3">
    <source>
        <dbReference type="ARBA" id="ARBA00023082"/>
    </source>
</evidence>
<dbReference type="Proteomes" id="UP000216020">
    <property type="component" value="Unassembled WGS sequence"/>
</dbReference>
<dbReference type="InterPro" id="IPR039425">
    <property type="entry name" value="RNA_pol_sigma-70-like"/>
</dbReference>
<sequence length="178" mass="19940">MPISELNPLQQIETLYADHERWLLGWLRRKLGGAQDAADIAQDTFVRILATRDALVGIEEPRAYLTTIAKRLLVDRSRRAVVERTYLAEMARLAERLPTYPSPESVLMAVQALEQIGAAVEDMTAKVREAFLRHYLDGETHADIAASLGVSTRMVRKYLVQALLSFRARCPALAEHGA</sequence>
<comment type="caution">
    <text evidence="7">The sequence shown here is derived from an EMBL/GenBank/DDBJ whole genome shotgun (WGS) entry which is preliminary data.</text>
</comment>
<feature type="domain" description="RNA polymerase sigma-70 region 2" evidence="5">
    <location>
        <begin position="15"/>
        <end position="80"/>
    </location>
</feature>
<protein>
    <submittedName>
        <fullName evidence="7">RNA polymerase subunit sigma</fullName>
    </submittedName>
</protein>
<organism evidence="7 8">
    <name type="scientific">Bordetella genomosp. 10</name>
    <dbReference type="NCBI Taxonomy" id="1416804"/>
    <lineage>
        <taxon>Bacteria</taxon>
        <taxon>Pseudomonadati</taxon>
        <taxon>Pseudomonadota</taxon>
        <taxon>Betaproteobacteria</taxon>
        <taxon>Burkholderiales</taxon>
        <taxon>Alcaligenaceae</taxon>
        <taxon>Bordetella</taxon>
    </lineage>
</organism>
<keyword evidence="3" id="KW-0731">Sigma factor</keyword>
<dbReference type="NCBIfam" id="TIGR02937">
    <property type="entry name" value="sigma70-ECF"/>
    <property type="match status" value="1"/>
</dbReference>
<keyword evidence="4" id="KW-0804">Transcription</keyword>
<dbReference type="InterPro" id="IPR014284">
    <property type="entry name" value="RNA_pol_sigma-70_dom"/>
</dbReference>
<comment type="similarity">
    <text evidence="1">Belongs to the sigma-70 factor family. ECF subfamily.</text>
</comment>
<dbReference type="GO" id="GO:0016987">
    <property type="term" value="F:sigma factor activity"/>
    <property type="evidence" value="ECO:0007669"/>
    <property type="project" value="UniProtKB-KW"/>
</dbReference>